<dbReference type="InterPro" id="IPR056587">
    <property type="entry name" value="EF_EFCAB10_C"/>
</dbReference>
<organism evidence="2">
    <name type="scientific">Amphimedon queenslandica</name>
    <name type="common">Sponge</name>
    <dbReference type="NCBI Taxonomy" id="400682"/>
    <lineage>
        <taxon>Eukaryota</taxon>
        <taxon>Metazoa</taxon>
        <taxon>Porifera</taxon>
        <taxon>Demospongiae</taxon>
        <taxon>Heteroscleromorpha</taxon>
        <taxon>Haplosclerida</taxon>
        <taxon>Niphatidae</taxon>
        <taxon>Amphimedon</taxon>
    </lineage>
</organism>
<name>A0A1X7VQI9_AMPQE</name>
<dbReference type="InterPro" id="IPR049760">
    <property type="entry name" value="DD_EFCAB10"/>
</dbReference>
<dbReference type="InterPro" id="IPR002048">
    <property type="entry name" value="EF_hand_dom"/>
</dbReference>
<reference evidence="3" key="1">
    <citation type="journal article" date="2010" name="Nature">
        <title>The Amphimedon queenslandica genome and the evolution of animal complexity.</title>
        <authorList>
            <person name="Srivastava M."/>
            <person name="Simakov O."/>
            <person name="Chapman J."/>
            <person name="Fahey B."/>
            <person name="Gauthier M.E."/>
            <person name="Mitros T."/>
            <person name="Richards G.S."/>
            <person name="Conaco C."/>
            <person name="Dacre M."/>
            <person name="Hellsten U."/>
            <person name="Larroux C."/>
            <person name="Putnam N.H."/>
            <person name="Stanke M."/>
            <person name="Adamska M."/>
            <person name="Darling A."/>
            <person name="Degnan S.M."/>
            <person name="Oakley T.H."/>
            <person name="Plachetzki D.C."/>
            <person name="Zhai Y."/>
            <person name="Adamski M."/>
            <person name="Calcino A."/>
            <person name="Cummins S.F."/>
            <person name="Goodstein D.M."/>
            <person name="Harris C."/>
            <person name="Jackson D.J."/>
            <person name="Leys S.P."/>
            <person name="Shu S."/>
            <person name="Woodcroft B.J."/>
            <person name="Vervoort M."/>
            <person name="Kosik K.S."/>
            <person name="Manning G."/>
            <person name="Degnan B.M."/>
            <person name="Rokhsar D.S."/>
        </authorList>
    </citation>
    <scope>NUCLEOTIDE SEQUENCE [LARGE SCALE GENOMIC DNA]</scope>
</reference>
<dbReference type="OrthoDB" id="10260455at2759"/>
<feature type="domain" description="EF-hand" evidence="1">
    <location>
        <begin position="56"/>
        <end position="91"/>
    </location>
</feature>
<accession>A0A1X7VQI9</accession>
<evidence type="ECO:0000313" key="3">
    <source>
        <dbReference type="Proteomes" id="UP000007879"/>
    </source>
</evidence>
<gene>
    <name evidence="2" type="primary">105316405</name>
</gene>
<dbReference type="InterPro" id="IPR011992">
    <property type="entry name" value="EF-hand-dom_pair"/>
</dbReference>
<dbReference type="OMA" id="SMLLFYR"/>
<dbReference type="SUPFAM" id="SSF47473">
    <property type="entry name" value="EF-hand"/>
    <property type="match status" value="1"/>
</dbReference>
<dbReference type="PANTHER" id="PTHR21847">
    <property type="entry name" value="EF-HAND CALCIUM-BINDING DOMAIN-CONTAINING PROTEIN 10"/>
    <property type="match status" value="1"/>
</dbReference>
<dbReference type="EnsemblMetazoa" id="Aqu2.1.41688_001">
    <property type="protein sequence ID" value="Aqu2.1.41688_001"/>
    <property type="gene ID" value="Aqu2.1.41688"/>
</dbReference>
<protein>
    <recommendedName>
        <fullName evidence="1">EF-hand domain-containing protein</fullName>
    </recommendedName>
</protein>
<dbReference type="InterPro" id="IPR039879">
    <property type="entry name" value="EFC10"/>
</dbReference>
<dbReference type="EnsemblMetazoa" id="XM_011411258.2">
    <property type="protein sequence ID" value="XP_011409560.1"/>
    <property type="gene ID" value="LOC105316405"/>
</dbReference>
<dbReference type="KEGG" id="aqu:105316405"/>
<dbReference type="Proteomes" id="UP000007879">
    <property type="component" value="Unassembled WGS sequence"/>
</dbReference>
<dbReference type="SUPFAM" id="SSF47391">
    <property type="entry name" value="Dimerization-anchoring domain of cAMP-dependent PK regulatory subunit"/>
    <property type="match status" value="1"/>
</dbReference>
<dbReference type="STRING" id="400682.A0A1X7VQI9"/>
<dbReference type="CDD" id="cd22976">
    <property type="entry name" value="DD_EFCAB10"/>
    <property type="match status" value="1"/>
</dbReference>
<sequence>MAATEAAEAYLSAHHIPELLEQLASWVLYNTPDDPKAFIIDHLQQMKEKKEGLPLLDEENLKAMFRMLDIQTRGYISLEQYTHAMLNVGLVKFNKEPIGGQSNKITQDTFLHEANRALRKANQAFCEP</sequence>
<proteinExistence type="predicted"/>
<dbReference type="Gene3D" id="1.20.890.10">
    <property type="entry name" value="cAMP-dependent protein kinase regulatory subunit, dimerization-anchoring domain"/>
    <property type="match status" value="1"/>
</dbReference>
<dbReference type="Pfam" id="PF24548">
    <property type="entry name" value="EF_EFCAB10_C"/>
    <property type="match status" value="1"/>
</dbReference>
<dbReference type="InParanoid" id="A0A1X7VQI9"/>
<evidence type="ECO:0000313" key="2">
    <source>
        <dbReference type="EnsemblMetazoa" id="Aqu2.1.41688_001"/>
    </source>
</evidence>
<dbReference type="eggNOG" id="ENOG502S28U">
    <property type="taxonomic scope" value="Eukaryota"/>
</dbReference>
<dbReference type="GO" id="GO:0005509">
    <property type="term" value="F:calcium ion binding"/>
    <property type="evidence" value="ECO:0007669"/>
    <property type="project" value="InterPro"/>
</dbReference>
<dbReference type="PANTHER" id="PTHR21847:SF1">
    <property type="entry name" value="EF-HAND CALCIUM-BINDING DOMAIN-CONTAINING PROTEIN 10"/>
    <property type="match status" value="1"/>
</dbReference>
<keyword evidence="3" id="KW-1185">Reference proteome</keyword>
<reference evidence="2" key="2">
    <citation type="submission" date="2017-05" db="UniProtKB">
        <authorList>
            <consortium name="EnsemblMetazoa"/>
        </authorList>
    </citation>
    <scope>IDENTIFICATION</scope>
</reference>
<dbReference type="AlphaFoldDB" id="A0A1X7VQI9"/>
<evidence type="ECO:0000259" key="1">
    <source>
        <dbReference type="PROSITE" id="PS50222"/>
    </source>
</evidence>
<dbReference type="PROSITE" id="PS50222">
    <property type="entry name" value="EF_HAND_2"/>
    <property type="match status" value="1"/>
</dbReference>